<name>A0A5J5BZA1_9ASTE</name>
<reference evidence="1 2" key="1">
    <citation type="submission" date="2019-09" db="EMBL/GenBank/DDBJ databases">
        <title>A chromosome-level genome assembly of the Chinese tupelo Nyssa sinensis.</title>
        <authorList>
            <person name="Yang X."/>
            <person name="Kang M."/>
            <person name="Yang Y."/>
            <person name="Xiong H."/>
            <person name="Wang M."/>
            <person name="Zhang Z."/>
            <person name="Wang Z."/>
            <person name="Wu H."/>
            <person name="Ma T."/>
            <person name="Liu J."/>
            <person name="Xi Z."/>
        </authorList>
    </citation>
    <scope>NUCLEOTIDE SEQUENCE [LARGE SCALE GENOMIC DNA]</scope>
    <source>
        <strain evidence="1">J267</strain>
        <tissue evidence="1">Leaf</tissue>
    </source>
</reference>
<dbReference type="AlphaFoldDB" id="A0A5J5BZA1"/>
<organism evidence="1 2">
    <name type="scientific">Nyssa sinensis</name>
    <dbReference type="NCBI Taxonomy" id="561372"/>
    <lineage>
        <taxon>Eukaryota</taxon>
        <taxon>Viridiplantae</taxon>
        <taxon>Streptophyta</taxon>
        <taxon>Embryophyta</taxon>
        <taxon>Tracheophyta</taxon>
        <taxon>Spermatophyta</taxon>
        <taxon>Magnoliopsida</taxon>
        <taxon>eudicotyledons</taxon>
        <taxon>Gunneridae</taxon>
        <taxon>Pentapetalae</taxon>
        <taxon>asterids</taxon>
        <taxon>Cornales</taxon>
        <taxon>Nyssaceae</taxon>
        <taxon>Nyssa</taxon>
    </lineage>
</organism>
<dbReference type="EMBL" id="CM018032">
    <property type="protein sequence ID" value="KAA8548298.1"/>
    <property type="molecule type" value="Genomic_DNA"/>
</dbReference>
<evidence type="ECO:0000313" key="2">
    <source>
        <dbReference type="Proteomes" id="UP000325577"/>
    </source>
</evidence>
<dbReference type="Proteomes" id="UP000325577">
    <property type="component" value="Linkage Group LG1"/>
</dbReference>
<proteinExistence type="predicted"/>
<protein>
    <submittedName>
        <fullName evidence="1">Uncharacterized protein</fullName>
    </submittedName>
</protein>
<accession>A0A5J5BZA1</accession>
<sequence>MLWLGSTRLGTDYFGSGNHTRLNFLSIFTRIKLLICCETSSLSGGLPGLQSLQYSSIDYLTACLAEVIL</sequence>
<keyword evidence="2" id="KW-1185">Reference proteome</keyword>
<gene>
    <name evidence="1" type="ORF">F0562_004727</name>
</gene>
<evidence type="ECO:0000313" key="1">
    <source>
        <dbReference type="EMBL" id="KAA8548298.1"/>
    </source>
</evidence>